<comment type="catalytic activity">
    <reaction evidence="7">
        <text>(S)-4-amino-5-oxopentanoate + tRNA(Glu) + NADP(+) = L-glutamyl-tRNA(Glu) + NADPH + H(+)</text>
        <dbReference type="Rhea" id="RHEA:12344"/>
        <dbReference type="Rhea" id="RHEA-COMP:9663"/>
        <dbReference type="Rhea" id="RHEA-COMP:9680"/>
        <dbReference type="ChEBI" id="CHEBI:15378"/>
        <dbReference type="ChEBI" id="CHEBI:57501"/>
        <dbReference type="ChEBI" id="CHEBI:57783"/>
        <dbReference type="ChEBI" id="CHEBI:58349"/>
        <dbReference type="ChEBI" id="CHEBI:78442"/>
        <dbReference type="ChEBI" id="CHEBI:78520"/>
        <dbReference type="EC" id="1.2.1.70"/>
    </reaction>
</comment>
<dbReference type="NCBIfam" id="TIGR01035">
    <property type="entry name" value="hemA"/>
    <property type="match status" value="1"/>
</dbReference>
<dbReference type="FunFam" id="3.30.460.30:FF:000001">
    <property type="entry name" value="Glutamyl-tRNA reductase"/>
    <property type="match status" value="1"/>
</dbReference>
<dbReference type="GO" id="GO:0019353">
    <property type="term" value="P:protoporphyrinogen IX biosynthetic process from glutamate"/>
    <property type="evidence" value="ECO:0007669"/>
    <property type="project" value="TreeGrafter"/>
</dbReference>
<dbReference type="InterPro" id="IPR036291">
    <property type="entry name" value="NAD(P)-bd_dom_sf"/>
</dbReference>
<dbReference type="PANTHER" id="PTHR43013">
    <property type="entry name" value="GLUTAMYL-TRNA REDUCTASE"/>
    <property type="match status" value="1"/>
</dbReference>
<dbReference type="GO" id="GO:0008883">
    <property type="term" value="F:glutamyl-tRNA reductase activity"/>
    <property type="evidence" value="ECO:0007669"/>
    <property type="project" value="UniProtKB-EC"/>
</dbReference>
<reference evidence="11" key="1">
    <citation type="submission" date="2018-05" db="EMBL/GenBank/DDBJ databases">
        <authorList>
            <person name="Lanie J.A."/>
            <person name="Ng W.-L."/>
            <person name="Kazmierczak K.M."/>
            <person name="Andrzejewski T.M."/>
            <person name="Davidsen T.M."/>
            <person name="Wayne K.J."/>
            <person name="Tettelin H."/>
            <person name="Glass J.I."/>
            <person name="Rusch D."/>
            <person name="Podicherti R."/>
            <person name="Tsui H.-C.T."/>
            <person name="Winkler M.E."/>
        </authorList>
    </citation>
    <scope>NUCLEOTIDE SEQUENCE</scope>
</reference>
<dbReference type="SUPFAM" id="SSF69742">
    <property type="entry name" value="Glutamyl tRNA-reductase catalytic, N-terminal domain"/>
    <property type="match status" value="1"/>
</dbReference>
<evidence type="ECO:0000256" key="5">
    <source>
        <dbReference type="ARBA" id="ARBA00023002"/>
    </source>
</evidence>
<dbReference type="CDD" id="cd05213">
    <property type="entry name" value="NAD_bind_Glutamyl_tRNA_reduct"/>
    <property type="match status" value="1"/>
</dbReference>
<dbReference type="InterPro" id="IPR000343">
    <property type="entry name" value="4pyrrol_synth_GluRdtase"/>
</dbReference>
<evidence type="ECO:0000256" key="2">
    <source>
        <dbReference type="ARBA" id="ARBA00005916"/>
    </source>
</evidence>
<protein>
    <recommendedName>
        <fullName evidence="3">glutamyl-tRNA reductase</fullName>
        <ecNumber evidence="3">1.2.1.70</ecNumber>
    </recommendedName>
</protein>
<evidence type="ECO:0000256" key="6">
    <source>
        <dbReference type="ARBA" id="ARBA00023244"/>
    </source>
</evidence>
<dbReference type="UniPathway" id="UPA00251">
    <property type="reaction ID" value="UER00316"/>
</dbReference>
<dbReference type="Pfam" id="PF01488">
    <property type="entry name" value="Shikimate_DH"/>
    <property type="match status" value="1"/>
</dbReference>
<comment type="similarity">
    <text evidence="2">Belongs to the glutamyl-tRNA reductase family.</text>
</comment>
<dbReference type="InterPro" id="IPR036453">
    <property type="entry name" value="GluRdtase_dimer_dom_sf"/>
</dbReference>
<evidence type="ECO:0000259" key="8">
    <source>
        <dbReference type="Pfam" id="PF00745"/>
    </source>
</evidence>
<dbReference type="EC" id="1.2.1.70" evidence="3"/>
<evidence type="ECO:0000256" key="1">
    <source>
        <dbReference type="ARBA" id="ARBA00005059"/>
    </source>
</evidence>
<dbReference type="AlphaFoldDB" id="A0A381R3N2"/>
<dbReference type="InterPro" id="IPR036343">
    <property type="entry name" value="GluRdtase_N_sf"/>
</dbReference>
<organism evidence="11">
    <name type="scientific">marine metagenome</name>
    <dbReference type="NCBI Taxonomy" id="408172"/>
    <lineage>
        <taxon>unclassified sequences</taxon>
        <taxon>metagenomes</taxon>
        <taxon>ecological metagenomes</taxon>
    </lineage>
</organism>
<dbReference type="GO" id="GO:0050661">
    <property type="term" value="F:NADP binding"/>
    <property type="evidence" value="ECO:0007669"/>
    <property type="project" value="InterPro"/>
</dbReference>
<evidence type="ECO:0000313" key="11">
    <source>
        <dbReference type="EMBL" id="SUZ86140.1"/>
    </source>
</evidence>
<dbReference type="InterPro" id="IPR015896">
    <property type="entry name" value="4pyrrol_synth_GluRdtase_dimer"/>
</dbReference>
<dbReference type="FunFam" id="3.40.50.720:FF:000031">
    <property type="entry name" value="Glutamyl-tRNA reductase"/>
    <property type="match status" value="1"/>
</dbReference>
<dbReference type="InterPro" id="IPR015895">
    <property type="entry name" value="4pyrrol_synth_GluRdtase_N"/>
</dbReference>
<dbReference type="Gene3D" id="3.40.50.720">
    <property type="entry name" value="NAD(P)-binding Rossmann-like Domain"/>
    <property type="match status" value="1"/>
</dbReference>
<accession>A0A381R3N2</accession>
<dbReference type="EMBL" id="UINC01001667">
    <property type="protein sequence ID" value="SUZ86140.1"/>
    <property type="molecule type" value="Genomic_DNA"/>
</dbReference>
<name>A0A381R3N2_9ZZZZ</name>
<dbReference type="HAMAP" id="MF_00087">
    <property type="entry name" value="Glu_tRNA_reductase"/>
    <property type="match status" value="1"/>
</dbReference>
<dbReference type="Gene3D" id="3.30.460.30">
    <property type="entry name" value="Glutamyl-tRNA reductase, N-terminal domain"/>
    <property type="match status" value="1"/>
</dbReference>
<keyword evidence="4" id="KW-0521">NADP</keyword>
<feature type="domain" description="Quinate/shikimate 5-dehydrogenase/glutamyl-tRNA reductase" evidence="9">
    <location>
        <begin position="172"/>
        <end position="306"/>
    </location>
</feature>
<dbReference type="Pfam" id="PF05201">
    <property type="entry name" value="GlutR_N"/>
    <property type="match status" value="1"/>
</dbReference>
<keyword evidence="5" id="KW-0560">Oxidoreductase</keyword>
<evidence type="ECO:0000259" key="9">
    <source>
        <dbReference type="Pfam" id="PF01488"/>
    </source>
</evidence>
<dbReference type="PIRSF" id="PIRSF000445">
    <property type="entry name" value="4pyrrol_synth_GluRdtase"/>
    <property type="match status" value="1"/>
</dbReference>
<dbReference type="Pfam" id="PF00745">
    <property type="entry name" value="GlutR_dimer"/>
    <property type="match status" value="1"/>
</dbReference>
<evidence type="ECO:0000256" key="4">
    <source>
        <dbReference type="ARBA" id="ARBA00022857"/>
    </source>
</evidence>
<sequence length="424" mass="47124">MSYIAALSVNHQLATVATREKVAFTQNELAPAIKALKSIAGIKACVIFSTCNRSEIYVNCDIEDNREILSQFLASTHGIEHAPLLQYISYFEGDKVIEHICSVAAGLDSLVLGEPQIFGQLKEAYQFSKEHNALDKTLEKLFQHAFATAKKVRTETKIGASPVSVAYCAVKLSEKIFTDLSNQTVLLIGAGEMIELSAQHLHQKGVKRMIIANRTVENTHDIAIRYDAETINLKQLSEYLHLADIVISSTAAPVPIIGKGLIETVLVQRKHQPMLLIDLAIPRDIEPESDQLEDIFLYTVDDLQQVIEGNIESRKQEKVLAEKIIEKENIEFRAWLDSIPNEAIIKEYNKQANQVKDDAINSAMKKLDSGVDPDAIIKELADRLTSKLLHAPFQNIKKTANINLVQCKACVPSKSNKTINISNS</sequence>
<dbReference type="InterPro" id="IPR006151">
    <property type="entry name" value="Shikm_DH/Glu-tRNA_Rdtase"/>
</dbReference>
<dbReference type="SUPFAM" id="SSF69075">
    <property type="entry name" value="Glutamyl tRNA-reductase dimerization domain"/>
    <property type="match status" value="1"/>
</dbReference>
<dbReference type="SUPFAM" id="SSF51735">
    <property type="entry name" value="NAD(P)-binding Rossmann-fold domains"/>
    <property type="match status" value="1"/>
</dbReference>
<proteinExistence type="inferred from homology"/>
<feature type="domain" description="Glutamyl-tRNA reductase N-terminal" evidence="10">
    <location>
        <begin position="8"/>
        <end position="156"/>
    </location>
</feature>
<feature type="domain" description="Tetrapyrrole biosynthesis glutamyl-tRNA reductase dimerisation" evidence="8">
    <location>
        <begin position="321"/>
        <end position="400"/>
    </location>
</feature>
<evidence type="ECO:0000259" key="10">
    <source>
        <dbReference type="Pfam" id="PF05201"/>
    </source>
</evidence>
<keyword evidence="6" id="KW-0627">Porphyrin biosynthesis</keyword>
<evidence type="ECO:0000256" key="3">
    <source>
        <dbReference type="ARBA" id="ARBA00012970"/>
    </source>
</evidence>
<dbReference type="PANTHER" id="PTHR43013:SF1">
    <property type="entry name" value="GLUTAMYL-TRNA REDUCTASE"/>
    <property type="match status" value="1"/>
</dbReference>
<gene>
    <name evidence="11" type="ORF">METZ01_LOCUS38994</name>
</gene>
<evidence type="ECO:0000256" key="7">
    <source>
        <dbReference type="ARBA" id="ARBA00047464"/>
    </source>
</evidence>
<comment type="pathway">
    <text evidence="1">Porphyrin-containing compound metabolism; protoporphyrin-IX biosynthesis; 5-aminolevulinate from L-glutamyl-tRNA(Glu): step 1/2.</text>
</comment>